<gene>
    <name evidence="2" type="ORF">DM826_10480</name>
</gene>
<protein>
    <submittedName>
        <fullName evidence="2">Uncharacterized protein</fullName>
    </submittedName>
</protein>
<dbReference type="InterPro" id="IPR058349">
    <property type="entry name" value="DUF8036"/>
</dbReference>
<dbReference type="Pfam" id="PF26119">
    <property type="entry name" value="DUF8036"/>
    <property type="match status" value="1"/>
</dbReference>
<accession>A0A3A6PNR0</accession>
<sequence>MIANIATPAAMGVAGINSVLLLILVSVWVRNYRQFGSPMILGLLGFSSVLLIENLIALAFFFSSMQALYSMDPLAGQVVLGMRLLELIAIGFLSYATLQ</sequence>
<proteinExistence type="predicted"/>
<comment type="caution">
    <text evidence="2">The sequence shown here is derived from an EMBL/GenBank/DDBJ whole genome shotgun (WGS) entry which is preliminary data.</text>
</comment>
<evidence type="ECO:0000256" key="1">
    <source>
        <dbReference type="SAM" id="Phobius"/>
    </source>
</evidence>
<dbReference type="AlphaFoldDB" id="A0A3A6PNR0"/>
<keyword evidence="1" id="KW-1133">Transmembrane helix</keyword>
<keyword evidence="1" id="KW-0812">Transmembrane</keyword>
<dbReference type="OrthoDB" id="196860at2157"/>
<dbReference type="RefSeq" id="WP_120103385.1">
    <property type="nucleotide sequence ID" value="NZ_QKNY01000018.1"/>
</dbReference>
<feature type="transmembrane region" description="Helical" evidence="1">
    <location>
        <begin position="41"/>
        <end position="62"/>
    </location>
</feature>
<organism evidence="2 3">
    <name type="scientific">Halonotius aquaticus</name>
    <dbReference type="NCBI Taxonomy" id="2216978"/>
    <lineage>
        <taxon>Archaea</taxon>
        <taxon>Methanobacteriati</taxon>
        <taxon>Methanobacteriota</taxon>
        <taxon>Stenosarchaea group</taxon>
        <taxon>Halobacteria</taxon>
        <taxon>Halobacteriales</taxon>
        <taxon>Haloferacaceae</taxon>
        <taxon>Halonotius</taxon>
    </lineage>
</organism>
<keyword evidence="3" id="KW-1185">Reference proteome</keyword>
<evidence type="ECO:0000313" key="2">
    <source>
        <dbReference type="EMBL" id="RJX42072.1"/>
    </source>
</evidence>
<dbReference type="EMBL" id="QKNY01000018">
    <property type="protein sequence ID" value="RJX42072.1"/>
    <property type="molecule type" value="Genomic_DNA"/>
</dbReference>
<evidence type="ECO:0000313" key="3">
    <source>
        <dbReference type="Proteomes" id="UP000276588"/>
    </source>
</evidence>
<dbReference type="Proteomes" id="UP000276588">
    <property type="component" value="Unassembled WGS sequence"/>
</dbReference>
<feature type="transmembrane region" description="Helical" evidence="1">
    <location>
        <begin position="74"/>
        <end position="98"/>
    </location>
</feature>
<name>A0A3A6PNR0_9EURY</name>
<feature type="transmembrane region" description="Helical" evidence="1">
    <location>
        <begin position="6"/>
        <end position="29"/>
    </location>
</feature>
<keyword evidence="1" id="KW-0472">Membrane</keyword>
<reference evidence="2 3" key="1">
    <citation type="submission" date="2018-06" db="EMBL/GenBank/DDBJ databases">
        <title>Halonotius sp. F13-13 a new haloarchaeeon isolated from a solar saltern from Isla Cristina, Huelva, Spain.</title>
        <authorList>
            <person name="Duran-Viseras A."/>
            <person name="Sanchez-Porro C."/>
            <person name="Ventosa A."/>
        </authorList>
    </citation>
    <scope>NUCLEOTIDE SEQUENCE [LARGE SCALE GENOMIC DNA]</scope>
    <source>
        <strain evidence="2 3">F13-13</strain>
    </source>
</reference>